<gene>
    <name evidence="10" type="ORF">K7C98_42780</name>
</gene>
<feature type="region of interest" description="Disordered" evidence="8">
    <location>
        <begin position="35"/>
        <end position="106"/>
    </location>
</feature>
<keyword evidence="2" id="KW-0479">Metal-binding</keyword>
<feature type="compositionally biased region" description="Low complexity" evidence="8">
    <location>
        <begin position="70"/>
        <end position="91"/>
    </location>
</feature>
<dbReference type="Pfam" id="PF01476">
    <property type="entry name" value="LysM"/>
    <property type="match status" value="2"/>
</dbReference>
<sequence length="415" mass="45100">MRQGQFLPHGRLPRALTALALWIGLVTVPTAAASPVLLDPPEAGTPEEEEEEDAPALIAPEPSPAPQPKAPAASKSKTAKPGKSPAKPTSAKKPKGDPRCGGKTPIWEHKVKSGENLGRIAGMYGVRMADIIKLNAKLKKDPDKLSIGQTILVCPDPEVPPHLEEEGSYTVKKGDSLSEIAEKHHMKVGELIALQKGSLRKRLDANKSDLRPGDELTIMIDRGIIAAFAPKQDQERGVLRVGIPLDPGKHFYIKRPHLAFGTGATIKAIKAAISKYAQLKGIKGGPPVHVGDISARGGGPLKGHKSHQKGVDVDVGLVLKGADAKEVRFLSGNADNLDVARTWALIKSFVDTKEVRAIFLDYGLQKILYEHAKKKGVPESKLDELFQYPRGKGRGYGIIRHWKGHRDHFHVRFHR</sequence>
<proteinExistence type="predicted"/>
<dbReference type="InterPro" id="IPR018392">
    <property type="entry name" value="LysM"/>
</dbReference>
<dbReference type="PANTHER" id="PTHR33734:SF22">
    <property type="entry name" value="MEMBRANE-BOUND LYTIC MUREIN TRANSGLYCOSYLASE D"/>
    <property type="match status" value="1"/>
</dbReference>
<feature type="domain" description="LysM" evidence="9">
    <location>
        <begin position="107"/>
        <end position="153"/>
    </location>
</feature>
<feature type="domain" description="LysM" evidence="9">
    <location>
        <begin position="167"/>
        <end position="218"/>
    </location>
</feature>
<evidence type="ECO:0000256" key="7">
    <source>
        <dbReference type="ARBA" id="ARBA00023049"/>
    </source>
</evidence>
<feature type="compositionally biased region" description="Acidic residues" evidence="8">
    <location>
        <begin position="45"/>
        <end position="54"/>
    </location>
</feature>
<dbReference type="InterPro" id="IPR005073">
    <property type="entry name" value="Peptidase_M74"/>
</dbReference>
<dbReference type="InterPro" id="IPR036779">
    <property type="entry name" value="LysM_dom_sf"/>
</dbReference>
<evidence type="ECO:0000256" key="5">
    <source>
        <dbReference type="ARBA" id="ARBA00022801"/>
    </source>
</evidence>
<evidence type="ECO:0000313" key="10">
    <source>
        <dbReference type="EMBL" id="MBZ5715999.1"/>
    </source>
</evidence>
<dbReference type="Gene3D" id="3.10.350.10">
    <property type="entry name" value="LysM domain"/>
    <property type="match status" value="2"/>
</dbReference>
<name>A0ABS7U6A4_9BACT</name>
<evidence type="ECO:0000256" key="8">
    <source>
        <dbReference type="SAM" id="MobiDB-lite"/>
    </source>
</evidence>
<reference evidence="10" key="1">
    <citation type="submission" date="2021-08" db="EMBL/GenBank/DDBJ databases">
        <authorList>
            <person name="Stevens D.C."/>
        </authorList>
    </citation>
    <scope>NUCLEOTIDE SEQUENCE</scope>
    <source>
        <strain evidence="10">DSM 53165</strain>
    </source>
</reference>
<evidence type="ECO:0000256" key="3">
    <source>
        <dbReference type="ARBA" id="ARBA00022729"/>
    </source>
</evidence>
<organism evidence="10 11">
    <name type="scientific">Nannocystis pusilla</name>
    <dbReference type="NCBI Taxonomy" id="889268"/>
    <lineage>
        <taxon>Bacteria</taxon>
        <taxon>Pseudomonadati</taxon>
        <taxon>Myxococcota</taxon>
        <taxon>Polyangia</taxon>
        <taxon>Nannocystales</taxon>
        <taxon>Nannocystaceae</taxon>
        <taxon>Nannocystis</taxon>
    </lineage>
</organism>
<protein>
    <submittedName>
        <fullName evidence="10">Penicillin-insensitive murein endopeptidase</fullName>
    </submittedName>
</protein>
<keyword evidence="6" id="KW-0862">Zinc</keyword>
<evidence type="ECO:0000259" key="9">
    <source>
        <dbReference type="PROSITE" id="PS51782"/>
    </source>
</evidence>
<keyword evidence="4" id="KW-0574">Periplasm</keyword>
<dbReference type="PANTHER" id="PTHR33734">
    <property type="entry name" value="LYSM DOMAIN-CONTAINING GPI-ANCHORED PROTEIN 2"/>
    <property type="match status" value="1"/>
</dbReference>
<dbReference type="Pfam" id="PF03411">
    <property type="entry name" value="Peptidase_M74"/>
    <property type="match status" value="1"/>
</dbReference>
<dbReference type="RefSeq" id="WP_224197738.1">
    <property type="nucleotide sequence ID" value="NZ_JAIRAU010000059.1"/>
</dbReference>
<comment type="caution">
    <text evidence="10">The sequence shown here is derived from an EMBL/GenBank/DDBJ whole genome shotgun (WGS) entry which is preliminary data.</text>
</comment>
<accession>A0ABS7U6A4</accession>
<keyword evidence="3" id="KW-0732">Signal</keyword>
<dbReference type="PROSITE" id="PS51782">
    <property type="entry name" value="LYSM"/>
    <property type="match status" value="2"/>
</dbReference>
<evidence type="ECO:0000256" key="6">
    <source>
        <dbReference type="ARBA" id="ARBA00022833"/>
    </source>
</evidence>
<keyword evidence="7" id="KW-0482">Metalloprotease</keyword>
<dbReference type="EMBL" id="JAIRAU010000059">
    <property type="protein sequence ID" value="MBZ5715999.1"/>
    <property type="molecule type" value="Genomic_DNA"/>
</dbReference>
<dbReference type="SMART" id="SM00257">
    <property type="entry name" value="LysM"/>
    <property type="match status" value="2"/>
</dbReference>
<evidence type="ECO:0000256" key="2">
    <source>
        <dbReference type="ARBA" id="ARBA00022723"/>
    </source>
</evidence>
<feature type="compositionally biased region" description="Basic and acidic residues" evidence="8">
    <location>
        <begin position="94"/>
        <end position="106"/>
    </location>
</feature>
<dbReference type="CDD" id="cd00118">
    <property type="entry name" value="LysM"/>
    <property type="match status" value="2"/>
</dbReference>
<keyword evidence="5" id="KW-0378">Hydrolase</keyword>
<dbReference type="SUPFAM" id="SSF54106">
    <property type="entry name" value="LysM domain"/>
    <property type="match status" value="2"/>
</dbReference>
<dbReference type="InterPro" id="IPR009045">
    <property type="entry name" value="Zn_M74/Hedgehog-like"/>
</dbReference>
<keyword evidence="11" id="KW-1185">Reference proteome</keyword>
<dbReference type="Gene3D" id="3.30.1380.10">
    <property type="match status" value="1"/>
</dbReference>
<evidence type="ECO:0000256" key="4">
    <source>
        <dbReference type="ARBA" id="ARBA00022764"/>
    </source>
</evidence>
<evidence type="ECO:0000313" key="11">
    <source>
        <dbReference type="Proteomes" id="UP001139031"/>
    </source>
</evidence>
<dbReference type="Proteomes" id="UP001139031">
    <property type="component" value="Unassembled WGS sequence"/>
</dbReference>
<dbReference type="SUPFAM" id="SSF55166">
    <property type="entry name" value="Hedgehog/DD-peptidase"/>
    <property type="match status" value="1"/>
</dbReference>
<keyword evidence="1" id="KW-0645">Protease</keyword>
<evidence type="ECO:0000256" key="1">
    <source>
        <dbReference type="ARBA" id="ARBA00022670"/>
    </source>
</evidence>